<reference evidence="6" key="1">
    <citation type="submission" date="2012-12" db="EMBL/GenBank/DDBJ databases">
        <authorList>
            <person name="Hellsten U."/>
            <person name="Grimwood J."/>
            <person name="Chapman J.A."/>
            <person name="Shapiro H."/>
            <person name="Aerts A."/>
            <person name="Otillar R.P."/>
            <person name="Terry A.Y."/>
            <person name="Boore J.L."/>
            <person name="Simakov O."/>
            <person name="Marletaz F."/>
            <person name="Cho S.-J."/>
            <person name="Edsinger-Gonzales E."/>
            <person name="Havlak P."/>
            <person name="Kuo D.-H."/>
            <person name="Larsson T."/>
            <person name="Lv J."/>
            <person name="Arendt D."/>
            <person name="Savage R."/>
            <person name="Osoegawa K."/>
            <person name="de Jong P."/>
            <person name="Lindberg D.R."/>
            <person name="Seaver E.C."/>
            <person name="Weisblat D.A."/>
            <person name="Putnam N.H."/>
            <person name="Grigoriev I.V."/>
            <person name="Rokhsar D.S."/>
        </authorList>
    </citation>
    <scope>NUCLEOTIDE SEQUENCE</scope>
</reference>
<dbReference type="STRING" id="6412.T1G732"/>
<dbReference type="KEGG" id="hro:HELRODRAFT_88479"/>
<evidence type="ECO:0000313" key="5">
    <source>
        <dbReference type="EnsemblMetazoa" id="HelroP88479"/>
    </source>
</evidence>
<name>T1G732_HELRO</name>
<dbReference type="Proteomes" id="UP000015101">
    <property type="component" value="Unassembled WGS sequence"/>
</dbReference>
<feature type="coiled-coil region" evidence="2">
    <location>
        <begin position="103"/>
        <end position="130"/>
    </location>
</feature>
<dbReference type="EnsemblMetazoa" id="HelroT88479">
    <property type="protein sequence ID" value="HelroP88479"/>
    <property type="gene ID" value="HelroG88479"/>
</dbReference>
<dbReference type="PANTHER" id="PTHR16441">
    <property type="entry name" value="FIDIPIDINE"/>
    <property type="match status" value="1"/>
</dbReference>
<dbReference type="PANTHER" id="PTHR16441:SF0">
    <property type="entry name" value="COILED-COIL DOMAIN-CONTAINING PROTEIN 93"/>
    <property type="match status" value="1"/>
</dbReference>
<dbReference type="eggNOG" id="KOG2701">
    <property type="taxonomic scope" value="Eukaryota"/>
</dbReference>
<evidence type="ECO:0000256" key="2">
    <source>
        <dbReference type="SAM" id="Coils"/>
    </source>
</evidence>
<protein>
    <recommendedName>
        <fullName evidence="1">Coiled-coil domain-containing protein 93</fullName>
    </recommendedName>
</protein>
<reference evidence="4 6" key="2">
    <citation type="journal article" date="2013" name="Nature">
        <title>Insights into bilaterian evolution from three spiralian genomes.</title>
        <authorList>
            <person name="Simakov O."/>
            <person name="Marletaz F."/>
            <person name="Cho S.J."/>
            <person name="Edsinger-Gonzales E."/>
            <person name="Havlak P."/>
            <person name="Hellsten U."/>
            <person name="Kuo D.H."/>
            <person name="Larsson T."/>
            <person name="Lv J."/>
            <person name="Arendt D."/>
            <person name="Savage R."/>
            <person name="Osoegawa K."/>
            <person name="de Jong P."/>
            <person name="Grimwood J."/>
            <person name="Chapman J.A."/>
            <person name="Shapiro H."/>
            <person name="Aerts A."/>
            <person name="Otillar R.P."/>
            <person name="Terry A.Y."/>
            <person name="Boore J.L."/>
            <person name="Grigoriev I.V."/>
            <person name="Lindberg D.R."/>
            <person name="Seaver E.C."/>
            <person name="Weisblat D.A."/>
            <person name="Putnam N.H."/>
            <person name="Rokhsar D.S."/>
        </authorList>
    </citation>
    <scope>NUCLEOTIDE SEQUENCE</scope>
</reference>
<reference evidence="5" key="3">
    <citation type="submission" date="2015-06" db="UniProtKB">
        <authorList>
            <consortium name="EnsemblMetazoa"/>
        </authorList>
    </citation>
    <scope>IDENTIFICATION</scope>
</reference>
<dbReference type="HOGENOM" id="CLU_149047_0_0_1"/>
<keyword evidence="2" id="KW-0175">Coiled coil</keyword>
<dbReference type="CTD" id="20216879"/>
<dbReference type="EMBL" id="KB097599">
    <property type="protein sequence ID" value="ESN93607.1"/>
    <property type="molecule type" value="Genomic_DNA"/>
</dbReference>
<dbReference type="InterPro" id="IPR039116">
    <property type="entry name" value="CCDC93"/>
</dbReference>
<dbReference type="InterPro" id="IPR019159">
    <property type="entry name" value="CCDC93_CC"/>
</dbReference>
<dbReference type="Pfam" id="PF09762">
    <property type="entry name" value="CCDC93_CC"/>
    <property type="match status" value="1"/>
</dbReference>
<evidence type="ECO:0000313" key="6">
    <source>
        <dbReference type="Proteomes" id="UP000015101"/>
    </source>
</evidence>
<accession>T1G732</accession>
<keyword evidence="6" id="KW-1185">Reference proteome</keyword>
<gene>
    <name evidence="5" type="primary">20216879</name>
    <name evidence="4" type="ORF">HELRODRAFT_88479</name>
</gene>
<proteinExistence type="predicted"/>
<sequence length="161" mass="19345">ARKNREISGLQRQIDDVPSRAELNQYQCRFIELHNQVSWKHKETKQYFALYNTLEDTRMYINKEVNLLNSIHDNFERAMQSESQRTAFMKQLDQIVDGVKQSKIKVERKKQDLKMTLSELQDKLNEVLDRQRLYFKTVKDFQDECKKNELLQMKLQQLTSA</sequence>
<dbReference type="OrthoDB" id="16092at2759"/>
<dbReference type="AlphaFoldDB" id="T1G732"/>
<dbReference type="InParanoid" id="T1G732"/>
<evidence type="ECO:0000256" key="1">
    <source>
        <dbReference type="ARBA" id="ARBA00016765"/>
    </source>
</evidence>
<dbReference type="GeneID" id="20216879"/>
<organism evidence="5 6">
    <name type="scientific">Helobdella robusta</name>
    <name type="common">Californian leech</name>
    <dbReference type="NCBI Taxonomy" id="6412"/>
    <lineage>
        <taxon>Eukaryota</taxon>
        <taxon>Metazoa</taxon>
        <taxon>Spiralia</taxon>
        <taxon>Lophotrochozoa</taxon>
        <taxon>Annelida</taxon>
        <taxon>Clitellata</taxon>
        <taxon>Hirudinea</taxon>
        <taxon>Rhynchobdellida</taxon>
        <taxon>Glossiphoniidae</taxon>
        <taxon>Helobdella</taxon>
    </lineage>
</organism>
<dbReference type="EMBL" id="AMQM01007336">
    <property type="status" value="NOT_ANNOTATED_CDS"/>
    <property type="molecule type" value="Genomic_DNA"/>
</dbReference>
<evidence type="ECO:0000259" key="3">
    <source>
        <dbReference type="Pfam" id="PF09762"/>
    </source>
</evidence>
<dbReference type="OMA" id="FTHKETK"/>
<feature type="domain" description="CCDC93 coiled-coil" evidence="3">
    <location>
        <begin position="1"/>
        <end position="152"/>
    </location>
</feature>
<evidence type="ECO:0000313" key="4">
    <source>
        <dbReference type="EMBL" id="ESN93607.1"/>
    </source>
</evidence>
<dbReference type="RefSeq" id="XP_009028223.1">
    <property type="nucleotide sequence ID" value="XM_009029975.1"/>
</dbReference>